<proteinExistence type="predicted"/>
<keyword evidence="2" id="KW-1185">Reference proteome</keyword>
<dbReference type="Proteomes" id="UP001302072">
    <property type="component" value="Chromosome"/>
</dbReference>
<organism evidence="1 2">
    <name type="scientific">Stenotrophomonas oahuensis</name>
    <dbReference type="NCBI Taxonomy" id="3003271"/>
    <lineage>
        <taxon>Bacteria</taxon>
        <taxon>Pseudomonadati</taxon>
        <taxon>Pseudomonadota</taxon>
        <taxon>Gammaproteobacteria</taxon>
        <taxon>Lysobacterales</taxon>
        <taxon>Lysobacteraceae</taxon>
        <taxon>Stenotrophomonas</taxon>
    </lineage>
</organism>
<sequence length="127" mass="13697">MQFFLILLNENMAGHLEGSPTGLIRAALLVLPLVACSQEDVKCGGVEQREYSQSELALLEVARKESLSYCGLPRVGCEFSVYKTRAGTTVRVSRLSPSGGQCIGAIGDEKFYSFNDAGHLVQVIDGL</sequence>
<evidence type="ECO:0000313" key="1">
    <source>
        <dbReference type="EMBL" id="WNH53218.1"/>
    </source>
</evidence>
<reference evidence="1 2" key="1">
    <citation type="submission" date="2022-12" db="EMBL/GenBank/DDBJ databases">
        <title>Two new species, Stenotrophomonas aracearum and Stenotrophomonas oahuensis, isolated from Anthurium (Araceae family) in Hawaii.</title>
        <authorList>
            <person name="Chunag S.C."/>
            <person name="Dobhal S."/>
            <person name="Alvarez A."/>
            <person name="Arif M."/>
        </authorList>
    </citation>
    <scope>NUCLEOTIDE SEQUENCE [LARGE SCALE GENOMIC DNA]</scope>
    <source>
        <strain evidence="1 2">A5586</strain>
    </source>
</reference>
<name>A0ABY9YQL3_9GAMM</name>
<protein>
    <recommendedName>
        <fullName evidence="3">Lipoprotein</fullName>
    </recommendedName>
</protein>
<dbReference type="EMBL" id="CP115541">
    <property type="protein sequence ID" value="WNH53218.1"/>
    <property type="molecule type" value="Genomic_DNA"/>
</dbReference>
<gene>
    <name evidence="1" type="ORF">PDM29_02780</name>
</gene>
<dbReference type="RefSeq" id="WP_311192379.1">
    <property type="nucleotide sequence ID" value="NZ_CP115541.1"/>
</dbReference>
<evidence type="ECO:0008006" key="3">
    <source>
        <dbReference type="Google" id="ProtNLM"/>
    </source>
</evidence>
<accession>A0ABY9YQL3</accession>
<evidence type="ECO:0000313" key="2">
    <source>
        <dbReference type="Proteomes" id="UP001302072"/>
    </source>
</evidence>